<keyword evidence="2" id="KW-1185">Reference proteome</keyword>
<name>A0A8H6AFK0_PETAA</name>
<organism evidence="1 2">
    <name type="scientific">Petromyces alliaceus</name>
    <name type="common">Aspergillus alliaceus</name>
    <dbReference type="NCBI Taxonomy" id="209559"/>
    <lineage>
        <taxon>Eukaryota</taxon>
        <taxon>Fungi</taxon>
        <taxon>Dikarya</taxon>
        <taxon>Ascomycota</taxon>
        <taxon>Pezizomycotina</taxon>
        <taxon>Eurotiomycetes</taxon>
        <taxon>Eurotiomycetidae</taxon>
        <taxon>Eurotiales</taxon>
        <taxon>Aspergillaceae</taxon>
        <taxon>Aspergillus</taxon>
        <taxon>Aspergillus subgen. Circumdati</taxon>
    </lineage>
</organism>
<gene>
    <name evidence="1" type="ORF">ETB97_005304</name>
</gene>
<comment type="caution">
    <text evidence="1">The sequence shown here is derived from an EMBL/GenBank/DDBJ whole genome shotgun (WGS) entry which is preliminary data.</text>
</comment>
<sequence length="372" mass="41653">MEPVVTFSGPLKPLNITDWLARCNRHFEEADQPIQDKRKIHLTGNAILQSADTANLYEWWSRNHTELEKKTWNEFQDAVKDKALGKTWRTEALKAFYTAATHGSETVDEYSKILEDNKYILEESKTFSMNIDNSVYKYHLLFNAFPERTSKVLKHDAYNDTRLITADLDDVKVWLRNYDDQPHLPGLPGPADSSVIYSGLSGYYASPSTMTSLAFPPGPTNALGHLSSVTLGVSSNVIGTRLTGLQLVLANPSSDFRTNIDTISAFGDTRNYEIGEYITSVKIYYASFTYYVNASSGTTIQAVAGMELSSSNSNKTLIRGNTTSYNNQAEFKAPSGWRIVGFYGRWDRPADYRAGSLEVAFFTQLGVIFARV</sequence>
<dbReference type="InterPro" id="IPR036404">
    <property type="entry name" value="Jacalin-like_lectin_dom_sf"/>
</dbReference>
<dbReference type="SUPFAM" id="SSF51101">
    <property type="entry name" value="Mannose-binding lectins"/>
    <property type="match status" value="1"/>
</dbReference>
<protein>
    <submittedName>
        <fullName evidence="1">Uncharacterized protein</fullName>
    </submittedName>
</protein>
<accession>A0A8H6AFK0</accession>
<dbReference type="AlphaFoldDB" id="A0A8H6AFK0"/>
<dbReference type="EMBL" id="SPNV01000024">
    <property type="protein sequence ID" value="KAF5865063.1"/>
    <property type="molecule type" value="Genomic_DNA"/>
</dbReference>
<evidence type="ECO:0000313" key="2">
    <source>
        <dbReference type="Proteomes" id="UP000541154"/>
    </source>
</evidence>
<reference evidence="1 2" key="1">
    <citation type="submission" date="2019-04" db="EMBL/GenBank/DDBJ databases">
        <title>Aspergillus burnettii sp. nov., novel species from soil in southeast Queensland.</title>
        <authorList>
            <person name="Gilchrist C.L.M."/>
            <person name="Pitt J.I."/>
            <person name="Lange L."/>
            <person name="Lacey H.J."/>
            <person name="Vuong D."/>
            <person name="Midgley D.J."/>
            <person name="Greenfield P."/>
            <person name="Bradbury M."/>
            <person name="Lacey E."/>
            <person name="Busk P.K."/>
            <person name="Pilgaard B."/>
            <person name="Chooi Y.H."/>
            <person name="Piggott A.M."/>
        </authorList>
    </citation>
    <scope>NUCLEOTIDE SEQUENCE [LARGE SCALE GENOMIC DNA]</scope>
    <source>
        <strain evidence="1 2">FRR 5400</strain>
    </source>
</reference>
<evidence type="ECO:0000313" key="1">
    <source>
        <dbReference type="EMBL" id="KAF5865063.1"/>
    </source>
</evidence>
<dbReference type="Proteomes" id="UP000541154">
    <property type="component" value="Unassembled WGS sequence"/>
</dbReference>
<proteinExistence type="predicted"/>